<keyword evidence="1" id="KW-1133">Transmembrane helix</keyword>
<dbReference type="STRING" id="1802439.A2589_00825"/>
<dbReference type="SUPFAM" id="SSF50494">
    <property type="entry name" value="Trypsin-like serine proteases"/>
    <property type="match status" value="1"/>
</dbReference>
<proteinExistence type="predicted"/>
<sequence>MITNSQFPQLKQILNWPNNHNRWLKILMVVVFIFLVILVVILTIITQEQSLARERINLLASELDLIKTQFNQNQEVLTALVDGNSELATSLQLEQTTRLAAEVEAEASRKQLLALEKEVTTQKVALEASDITKVIREWSPRVVRLTCETELSEGGSRVAKASAVADLTSGELRFMTNKHVVEEKGVMADECELTLFDGDSTVKVAKNDIDARPDRDLAYLKPSQGVSLPTSVGPLPICATRPDIGDGVVILGYPSVGSKVGITATEGIIAGFDEDYYITSAKIERGNSGGAAILVSDNCFVGLPTLTVAGRTESLARILPII</sequence>
<dbReference type="InterPro" id="IPR009003">
    <property type="entry name" value="Peptidase_S1_PA"/>
</dbReference>
<name>A0A1G2QG79_9BACT</name>
<dbReference type="Gene3D" id="2.40.10.10">
    <property type="entry name" value="Trypsin-like serine proteases"/>
    <property type="match status" value="2"/>
</dbReference>
<dbReference type="Proteomes" id="UP000177838">
    <property type="component" value="Unassembled WGS sequence"/>
</dbReference>
<keyword evidence="1" id="KW-0472">Membrane</keyword>
<feature type="transmembrane region" description="Helical" evidence="1">
    <location>
        <begin position="23"/>
        <end position="45"/>
    </location>
</feature>
<accession>A0A1G2QG79</accession>
<dbReference type="AlphaFoldDB" id="A0A1G2QG79"/>
<reference evidence="2 3" key="1">
    <citation type="journal article" date="2016" name="Nat. Commun.">
        <title>Thousands of microbial genomes shed light on interconnected biogeochemical processes in an aquifer system.</title>
        <authorList>
            <person name="Anantharaman K."/>
            <person name="Brown C.T."/>
            <person name="Hug L.A."/>
            <person name="Sharon I."/>
            <person name="Castelle C.J."/>
            <person name="Probst A.J."/>
            <person name="Thomas B.C."/>
            <person name="Singh A."/>
            <person name="Wilkins M.J."/>
            <person name="Karaoz U."/>
            <person name="Brodie E.L."/>
            <person name="Williams K.H."/>
            <person name="Hubbard S.S."/>
            <person name="Banfield J.F."/>
        </authorList>
    </citation>
    <scope>NUCLEOTIDE SEQUENCE [LARGE SCALE GENOMIC DNA]</scope>
</reference>
<gene>
    <name evidence="2" type="ORF">A2589_00825</name>
</gene>
<comment type="caution">
    <text evidence="2">The sequence shown here is derived from an EMBL/GenBank/DDBJ whole genome shotgun (WGS) entry which is preliminary data.</text>
</comment>
<dbReference type="EMBL" id="MHTK01000006">
    <property type="protein sequence ID" value="OHA59398.1"/>
    <property type="molecule type" value="Genomic_DNA"/>
</dbReference>
<protein>
    <recommendedName>
        <fullName evidence="4">Serine protease</fullName>
    </recommendedName>
</protein>
<keyword evidence="1" id="KW-0812">Transmembrane</keyword>
<evidence type="ECO:0008006" key="4">
    <source>
        <dbReference type="Google" id="ProtNLM"/>
    </source>
</evidence>
<organism evidence="2 3">
    <name type="scientific">Candidatus Vogelbacteria bacterium RIFOXYD1_FULL_46_19</name>
    <dbReference type="NCBI Taxonomy" id="1802439"/>
    <lineage>
        <taxon>Bacteria</taxon>
        <taxon>Candidatus Vogeliibacteriota</taxon>
    </lineage>
</organism>
<dbReference type="InterPro" id="IPR043504">
    <property type="entry name" value="Peptidase_S1_PA_chymotrypsin"/>
</dbReference>
<dbReference type="Pfam" id="PF13365">
    <property type="entry name" value="Trypsin_2"/>
    <property type="match status" value="1"/>
</dbReference>
<evidence type="ECO:0000313" key="2">
    <source>
        <dbReference type="EMBL" id="OHA59398.1"/>
    </source>
</evidence>
<evidence type="ECO:0000256" key="1">
    <source>
        <dbReference type="SAM" id="Phobius"/>
    </source>
</evidence>
<evidence type="ECO:0000313" key="3">
    <source>
        <dbReference type="Proteomes" id="UP000177838"/>
    </source>
</evidence>